<organism evidence="3 6">
    <name type="scientific">Eisenbergiella tayi</name>
    <dbReference type="NCBI Taxonomy" id="1432052"/>
    <lineage>
        <taxon>Bacteria</taxon>
        <taxon>Bacillati</taxon>
        <taxon>Bacillota</taxon>
        <taxon>Clostridia</taxon>
        <taxon>Lachnospirales</taxon>
        <taxon>Lachnospiraceae</taxon>
        <taxon>Eisenbergiella</taxon>
    </lineage>
</organism>
<dbReference type="Proteomes" id="UP000094271">
    <property type="component" value="Unassembled WGS sequence"/>
</dbReference>
<evidence type="ECO:0000313" key="3">
    <source>
        <dbReference type="EMBL" id="ODR44441.1"/>
    </source>
</evidence>
<evidence type="ECO:0000313" key="2">
    <source>
        <dbReference type="EMBL" id="ODM02968.1"/>
    </source>
</evidence>
<name>A0A1E3U9H9_9FIRM</name>
<dbReference type="EMBL" id="MEHD01000028">
    <property type="protein sequence ID" value="ODR52844.1"/>
    <property type="molecule type" value="Genomic_DNA"/>
</dbReference>
<reference evidence="4 7" key="2">
    <citation type="submission" date="2016-08" db="EMBL/GenBank/DDBJ databases">
        <title>Characterization of Isolates of Eisenbergiella tayi Derived from Blood Cultures, Using Whole Genome Sequencing.</title>
        <authorList>
            <person name="Bernier A.-M."/>
            <person name="Burdz T."/>
            <person name="Wiebe D."/>
            <person name="Bernard K."/>
        </authorList>
    </citation>
    <scope>NUCLEOTIDE SEQUENCE [LARGE SCALE GENOMIC DNA]</scope>
    <source>
        <strain evidence="4 7">NML120146</strain>
    </source>
</reference>
<reference evidence="5 8" key="1">
    <citation type="submission" date="2016-07" db="EMBL/GenBank/DDBJ databases">
        <title>Characterization of isolates of Eisenbergiella tayi derived from blood cultures, using whole genome sequencing.</title>
        <authorList>
            <person name="Burdz T."/>
            <person name="Wiebe D."/>
            <person name="Huynh C."/>
            <person name="Bernard K."/>
        </authorList>
    </citation>
    <scope>NUCLEOTIDE SEQUENCE [LARGE SCALE GENOMIC DNA]</scope>
    <source>
        <strain evidence="2 5">NML 110608</strain>
        <strain evidence="1 8">NML 120489</strain>
    </source>
</reference>
<dbReference type="EMBL" id="MCGI01000010">
    <property type="protein sequence ID" value="ODM02168.1"/>
    <property type="molecule type" value="Genomic_DNA"/>
</dbReference>
<proteinExistence type="predicted"/>
<protein>
    <recommendedName>
        <fullName evidence="9">DUF177 domain-containing protein</fullName>
    </recommendedName>
</protein>
<evidence type="ECO:0000313" key="5">
    <source>
        <dbReference type="Proteomes" id="UP000094067"/>
    </source>
</evidence>
<dbReference type="PATRIC" id="fig|1432052.3.peg.6965"/>
<dbReference type="AlphaFoldDB" id="A0A1E3U9H9"/>
<dbReference type="EMBL" id="MEHA01000030">
    <property type="protein sequence ID" value="ODR44441.1"/>
    <property type="molecule type" value="Genomic_DNA"/>
</dbReference>
<evidence type="ECO:0000313" key="7">
    <source>
        <dbReference type="Proteomes" id="UP000094869"/>
    </source>
</evidence>
<dbReference type="GeneID" id="93304322"/>
<accession>A0A1E3U9H9</accession>
<dbReference type="Proteomes" id="UP000095003">
    <property type="component" value="Unassembled WGS sequence"/>
</dbReference>
<sequence>MLINMTDVFTEEEKSVVKEVPLELTSICFQGEDFRILEKSPVTLTLTNTGQGRASIEAEAAVKVELKCDRCLREVTKEFTLQFSAQAVSPDVADEQEQDEERGFLEGYQLNVDSLISNEIITCWPMKILCKEDCKGLCSVCGKDLNEGKCDCDTFVPDPRMAAIMDIFRENKEV</sequence>
<evidence type="ECO:0000313" key="4">
    <source>
        <dbReference type="EMBL" id="ODR52844.1"/>
    </source>
</evidence>
<comment type="caution">
    <text evidence="3">The sequence shown here is derived from an EMBL/GenBank/DDBJ whole genome shotgun (WGS) entry which is preliminary data.</text>
</comment>
<evidence type="ECO:0000313" key="1">
    <source>
        <dbReference type="EMBL" id="ODM02168.1"/>
    </source>
</evidence>
<dbReference type="EMBL" id="MCGH01000003">
    <property type="protein sequence ID" value="ODM02968.1"/>
    <property type="molecule type" value="Genomic_DNA"/>
</dbReference>
<dbReference type="Proteomes" id="UP000094869">
    <property type="component" value="Unassembled WGS sequence"/>
</dbReference>
<gene>
    <name evidence="1" type="ORF">BEH84_06311</name>
    <name evidence="3" type="ORF">BEI59_28565</name>
    <name evidence="2" type="ORF">BEI61_03762</name>
    <name evidence="4" type="ORF">BEI63_19415</name>
</gene>
<dbReference type="OrthoDB" id="9790372at2"/>
<dbReference type="Pfam" id="PF02620">
    <property type="entry name" value="YceD"/>
    <property type="match status" value="1"/>
</dbReference>
<evidence type="ECO:0008006" key="9">
    <source>
        <dbReference type="Google" id="ProtNLM"/>
    </source>
</evidence>
<dbReference type="InterPro" id="IPR003772">
    <property type="entry name" value="YceD"/>
</dbReference>
<evidence type="ECO:0000313" key="8">
    <source>
        <dbReference type="Proteomes" id="UP000095003"/>
    </source>
</evidence>
<dbReference type="RefSeq" id="WP_044970196.1">
    <property type="nucleotide sequence ID" value="NZ_DAWBJH010000089.1"/>
</dbReference>
<evidence type="ECO:0000313" key="6">
    <source>
        <dbReference type="Proteomes" id="UP000094271"/>
    </source>
</evidence>
<keyword evidence="7" id="KW-1185">Reference proteome</keyword>
<dbReference type="Proteomes" id="UP000094067">
    <property type="component" value="Unassembled WGS sequence"/>
</dbReference>
<reference evidence="3 6" key="3">
    <citation type="submission" date="2016-08" db="EMBL/GenBank/DDBJ databases">
        <authorList>
            <person name="Seilhamer J.J."/>
        </authorList>
    </citation>
    <scope>NUCLEOTIDE SEQUENCE [LARGE SCALE GENOMIC DNA]</scope>
    <source>
        <strain evidence="3 6">NML150140-1</strain>
    </source>
</reference>